<evidence type="ECO:0000313" key="3">
    <source>
        <dbReference type="Proteomes" id="UP001229025"/>
    </source>
</evidence>
<protein>
    <submittedName>
        <fullName evidence="2">Arylesterase</fullName>
    </submittedName>
</protein>
<dbReference type="InterPro" id="IPR051532">
    <property type="entry name" value="Ester_Hydrolysis_Enzymes"/>
</dbReference>
<proteinExistence type="predicted"/>
<accession>A0ABT6UMT7</accession>
<name>A0ABT6UMT7_9GAMM</name>
<dbReference type="SUPFAM" id="SSF52266">
    <property type="entry name" value="SGNH hydrolase"/>
    <property type="match status" value="1"/>
</dbReference>
<keyword evidence="3" id="KW-1185">Reference proteome</keyword>
<dbReference type="PANTHER" id="PTHR30383">
    <property type="entry name" value="THIOESTERASE 1/PROTEASE 1/LYSOPHOSPHOLIPASE L1"/>
    <property type="match status" value="1"/>
</dbReference>
<feature type="domain" description="SGNH hydrolase-type esterase" evidence="1">
    <location>
        <begin position="59"/>
        <end position="222"/>
    </location>
</feature>
<evidence type="ECO:0000259" key="1">
    <source>
        <dbReference type="Pfam" id="PF13472"/>
    </source>
</evidence>
<reference evidence="2 3" key="1">
    <citation type="submission" date="2023-04" db="EMBL/GenBank/DDBJ databases">
        <authorList>
            <person name="Otstavnykh N."/>
            <person name="Seitkalieva A."/>
            <person name="Bystritskaya E."/>
        </authorList>
    </citation>
    <scope>NUCLEOTIDE SEQUENCE [LARGE SCALE GENOMIC DNA]</scope>
    <source>
        <strain evidence="2 3">NRIC 0815</strain>
    </source>
</reference>
<evidence type="ECO:0000313" key="2">
    <source>
        <dbReference type="EMBL" id="MDI5884017.1"/>
    </source>
</evidence>
<reference evidence="3" key="2">
    <citation type="submission" date="2023-07" db="EMBL/GenBank/DDBJ databases">
        <title>Genome-based characterization of strain KMM 296 and proposal for reclassification of Cobetia litoralis and Cobetia pacifica, and emended description of the species Cobetia amphilecti and Cobetia marina.</title>
        <authorList>
            <person name="Balabanova L."/>
            <person name="Nedashkovskaya O."/>
        </authorList>
    </citation>
    <scope>NUCLEOTIDE SEQUENCE [LARGE SCALE GENOMIC DNA]</scope>
    <source>
        <strain evidence="3">NRIC 0815</strain>
    </source>
</reference>
<dbReference type="PANTHER" id="PTHR30383:SF24">
    <property type="entry name" value="THIOESTERASE 1_PROTEASE 1_LYSOPHOSPHOLIPASE L1"/>
    <property type="match status" value="1"/>
</dbReference>
<comment type="caution">
    <text evidence="2">The sequence shown here is derived from an EMBL/GenBank/DDBJ whole genome shotgun (WGS) entry which is preliminary data.</text>
</comment>
<dbReference type="InterPro" id="IPR036514">
    <property type="entry name" value="SGNH_hydro_sf"/>
</dbReference>
<dbReference type="InterPro" id="IPR013830">
    <property type="entry name" value="SGNH_hydro"/>
</dbReference>
<dbReference type="EMBL" id="JASCSA010000004">
    <property type="protein sequence ID" value="MDI5884017.1"/>
    <property type="molecule type" value="Genomic_DNA"/>
</dbReference>
<gene>
    <name evidence="2" type="ORF">QLT01_06580</name>
</gene>
<dbReference type="Gene3D" id="3.40.50.1110">
    <property type="entry name" value="SGNH hydrolase"/>
    <property type="match status" value="1"/>
</dbReference>
<organism evidence="2 3">
    <name type="scientific">Cobetia amphilecti</name>
    <dbReference type="NCBI Taxonomy" id="1055104"/>
    <lineage>
        <taxon>Bacteria</taxon>
        <taxon>Pseudomonadati</taxon>
        <taxon>Pseudomonadota</taxon>
        <taxon>Gammaproteobacteria</taxon>
        <taxon>Oceanospirillales</taxon>
        <taxon>Halomonadaceae</taxon>
        <taxon>Cobetia</taxon>
    </lineage>
</organism>
<dbReference type="Proteomes" id="UP001229025">
    <property type="component" value="Unassembled WGS sequence"/>
</dbReference>
<dbReference type="RefSeq" id="WP_284726612.1">
    <property type="nucleotide sequence ID" value="NZ_CP136695.1"/>
</dbReference>
<dbReference type="GeneID" id="97327255"/>
<sequence>MQKWLVNRRDTQCLASGGKAPGTPGLKRLRNALASTALSIVAVLTPQVTLADAPAPWLVVGDSISAGYGIDSSQGWVALLDERLEDSLGSDAPEVINASISGDTTEGGLNRLPALLERHDPSLVMIELGGNDGLRGLPPARMQANLASMIEAVEDADAQPVLLGIEIPPNYGPSYTDAFRQVYRDLADEYSVPLVPFILEGIATAPASEKLMQQDRIHPTAKAQPQLLDTIWPTLAPLAQHATSAE</sequence>
<dbReference type="Pfam" id="PF13472">
    <property type="entry name" value="Lipase_GDSL_2"/>
    <property type="match status" value="1"/>
</dbReference>
<dbReference type="CDD" id="cd01822">
    <property type="entry name" value="Lysophospholipase_L1_like"/>
    <property type="match status" value="1"/>
</dbReference>